<dbReference type="InterPro" id="IPR012677">
    <property type="entry name" value="Nucleotide-bd_a/b_plait_sf"/>
</dbReference>
<dbReference type="InterPro" id="IPR013025">
    <property type="entry name" value="Ribosomal_uL23-like"/>
</dbReference>
<dbReference type="GO" id="GO:0005840">
    <property type="term" value="C:ribosome"/>
    <property type="evidence" value="ECO:0007669"/>
    <property type="project" value="UniProtKB-KW"/>
</dbReference>
<dbReference type="NCBIfam" id="NF004366">
    <property type="entry name" value="PRK05738.3-2"/>
    <property type="match status" value="1"/>
</dbReference>
<evidence type="ECO:0000256" key="2">
    <source>
        <dbReference type="ARBA" id="ARBA00022730"/>
    </source>
</evidence>
<protein>
    <recommendedName>
        <fullName evidence="6">Large ribosomal subunit protein uL23</fullName>
    </recommendedName>
</protein>
<sequence length="97" mass="10975">MSLSMHAVLVQPLLTEKITGLREKTNTVGFIVHPEANRVQIKQAVEALLKVKVEKVNVLNVRGKVKRLGRFSGKRSDWKKAFVTLKEGEKLEMYESA</sequence>
<dbReference type="PATRIC" id="fig|42253.5.peg.1189"/>
<dbReference type="GO" id="GO:0006412">
    <property type="term" value="P:translation"/>
    <property type="evidence" value="ECO:0007669"/>
    <property type="project" value="UniProtKB-UniRule"/>
</dbReference>
<proteinExistence type="inferred from homology"/>
<dbReference type="InterPro" id="IPR012678">
    <property type="entry name" value="Ribosomal_uL23/eL15/eS24_sf"/>
</dbReference>
<keyword evidence="3 6" id="KW-0694">RNA-binding</keyword>
<dbReference type="OrthoDB" id="9793353at2"/>
<dbReference type="NCBIfam" id="NF004359">
    <property type="entry name" value="PRK05738.1-3"/>
    <property type="match status" value="1"/>
</dbReference>
<keyword evidence="5 6" id="KW-0687">Ribonucleoprotein</keyword>
<dbReference type="Proteomes" id="UP000069205">
    <property type="component" value="Chromosome"/>
</dbReference>
<evidence type="ECO:0000256" key="4">
    <source>
        <dbReference type="ARBA" id="ARBA00022980"/>
    </source>
</evidence>
<dbReference type="STRING" id="42253.NITMOv2_1208"/>
<dbReference type="AlphaFoldDB" id="A0A0K2G9I7"/>
<dbReference type="Pfam" id="PF00276">
    <property type="entry name" value="Ribosomal_L23"/>
    <property type="match status" value="1"/>
</dbReference>
<dbReference type="FunFam" id="3.30.70.330:FF:000001">
    <property type="entry name" value="50S ribosomal protein L23"/>
    <property type="match status" value="1"/>
</dbReference>
<evidence type="ECO:0000313" key="7">
    <source>
        <dbReference type="EMBL" id="ALA57636.1"/>
    </source>
</evidence>
<comment type="function">
    <text evidence="6">One of the early assembly proteins it binds 23S rRNA. One of the proteins that surrounds the polypeptide exit tunnel on the outside of the ribosome. Forms the main docking site for trigger factor binding to the ribosome.</text>
</comment>
<dbReference type="KEGG" id="nmv:NITMOv2_1208"/>
<gene>
    <name evidence="6 7" type="primary">rplW</name>
    <name evidence="7" type="ORF">NITMOv2_1208</name>
</gene>
<name>A0A0K2G9I7_NITMO</name>
<dbReference type="EMBL" id="CP011801">
    <property type="protein sequence ID" value="ALA57636.1"/>
    <property type="molecule type" value="Genomic_DNA"/>
</dbReference>
<dbReference type="Gene3D" id="3.30.70.330">
    <property type="match status" value="1"/>
</dbReference>
<evidence type="ECO:0000313" key="8">
    <source>
        <dbReference type="Proteomes" id="UP000069205"/>
    </source>
</evidence>
<comment type="similarity">
    <text evidence="1 6">Belongs to the universal ribosomal protein uL23 family.</text>
</comment>
<keyword evidence="4 6" id="KW-0689">Ribosomal protein</keyword>
<dbReference type="GO" id="GO:0019843">
    <property type="term" value="F:rRNA binding"/>
    <property type="evidence" value="ECO:0007669"/>
    <property type="project" value="UniProtKB-UniRule"/>
</dbReference>
<evidence type="ECO:0000256" key="5">
    <source>
        <dbReference type="ARBA" id="ARBA00023274"/>
    </source>
</evidence>
<evidence type="ECO:0000256" key="3">
    <source>
        <dbReference type="ARBA" id="ARBA00022884"/>
    </source>
</evidence>
<dbReference type="HAMAP" id="MF_01369_B">
    <property type="entry name" value="Ribosomal_uL23_B"/>
    <property type="match status" value="1"/>
</dbReference>
<reference evidence="7 8" key="1">
    <citation type="journal article" date="2015" name="Proc. Natl. Acad. Sci. U.S.A.">
        <title>Expanded metabolic versatility of ubiquitous nitrite-oxidizing bacteria from the genus Nitrospira.</title>
        <authorList>
            <person name="Koch H."/>
            <person name="Lucker S."/>
            <person name="Albertsen M."/>
            <person name="Kitzinger K."/>
            <person name="Herbold C."/>
            <person name="Spieck E."/>
            <person name="Nielsen P.H."/>
            <person name="Wagner M."/>
            <person name="Daims H."/>
        </authorList>
    </citation>
    <scope>NUCLEOTIDE SEQUENCE [LARGE SCALE GENOMIC DNA]</scope>
    <source>
        <strain evidence="7 8">NSP M-1</strain>
    </source>
</reference>
<dbReference type="GO" id="GO:1990904">
    <property type="term" value="C:ribonucleoprotein complex"/>
    <property type="evidence" value="ECO:0007669"/>
    <property type="project" value="UniProtKB-KW"/>
</dbReference>
<accession>A0A0K2G9I7</accession>
<keyword evidence="8" id="KW-1185">Reference proteome</keyword>
<keyword evidence="2 6" id="KW-0699">rRNA-binding</keyword>
<dbReference type="NCBIfam" id="NF004363">
    <property type="entry name" value="PRK05738.2-4"/>
    <property type="match status" value="1"/>
</dbReference>
<organism evidence="7 8">
    <name type="scientific">Nitrospira moscoviensis</name>
    <dbReference type="NCBI Taxonomy" id="42253"/>
    <lineage>
        <taxon>Bacteria</taxon>
        <taxon>Pseudomonadati</taxon>
        <taxon>Nitrospirota</taxon>
        <taxon>Nitrospiria</taxon>
        <taxon>Nitrospirales</taxon>
        <taxon>Nitrospiraceae</taxon>
        <taxon>Nitrospira</taxon>
    </lineage>
</organism>
<dbReference type="SUPFAM" id="SSF54189">
    <property type="entry name" value="Ribosomal proteins S24e, L23 and L15e"/>
    <property type="match status" value="1"/>
</dbReference>
<evidence type="ECO:0000256" key="1">
    <source>
        <dbReference type="ARBA" id="ARBA00006700"/>
    </source>
</evidence>
<dbReference type="GO" id="GO:0003735">
    <property type="term" value="F:structural constituent of ribosome"/>
    <property type="evidence" value="ECO:0007669"/>
    <property type="project" value="InterPro"/>
</dbReference>
<evidence type="ECO:0000256" key="6">
    <source>
        <dbReference type="HAMAP-Rule" id="MF_01369"/>
    </source>
</evidence>
<comment type="subunit">
    <text evidence="6">Part of the 50S ribosomal subunit. Contacts protein L29, and trigger factor when it is bound to the ribosome.</text>
</comment>
<dbReference type="PANTHER" id="PTHR11620">
    <property type="entry name" value="60S RIBOSOMAL PROTEIN L23A"/>
    <property type="match status" value="1"/>
</dbReference>